<name>A0AAE3Z957_9ACTN</name>
<reference evidence="2" key="1">
    <citation type="submission" date="2023-07" db="EMBL/GenBank/DDBJ databases">
        <title>Sequencing the genomes of 1000 actinobacteria strains.</title>
        <authorList>
            <person name="Klenk H.-P."/>
        </authorList>
    </citation>
    <scope>NUCLEOTIDE SEQUENCE</scope>
    <source>
        <strain evidence="2">DSM 45977</strain>
    </source>
</reference>
<keyword evidence="3" id="KW-1185">Reference proteome</keyword>
<gene>
    <name evidence="2" type="ORF">JOF55_000802</name>
</gene>
<protein>
    <submittedName>
        <fullName evidence="2">Uncharacterized protein</fullName>
    </submittedName>
</protein>
<dbReference type="Proteomes" id="UP001180845">
    <property type="component" value="Unassembled WGS sequence"/>
</dbReference>
<feature type="chain" id="PRO_5042092975" evidence="1">
    <location>
        <begin position="27"/>
        <end position="91"/>
    </location>
</feature>
<feature type="signal peptide" evidence="1">
    <location>
        <begin position="1"/>
        <end position="26"/>
    </location>
</feature>
<proteinExistence type="predicted"/>
<sequence length="91" mass="8731">MRTSARLVGVAAVAAGMMAMGAPAFASAPPSFEDIYSQVAENEGGEGGDGGIGVNACGLIPIALLGSNEVACSAANGGDGGDADSDQKQGE</sequence>
<comment type="caution">
    <text evidence="2">The sequence shown here is derived from an EMBL/GenBank/DDBJ whole genome shotgun (WGS) entry which is preliminary data.</text>
</comment>
<evidence type="ECO:0000256" key="1">
    <source>
        <dbReference type="SAM" id="SignalP"/>
    </source>
</evidence>
<evidence type="ECO:0000313" key="3">
    <source>
        <dbReference type="Proteomes" id="UP001180845"/>
    </source>
</evidence>
<dbReference type="RefSeq" id="WP_310269690.1">
    <property type="nucleotide sequence ID" value="NZ_JAVDXW010000001.1"/>
</dbReference>
<accession>A0AAE3Z957</accession>
<evidence type="ECO:0000313" key="2">
    <source>
        <dbReference type="EMBL" id="MDR7300621.1"/>
    </source>
</evidence>
<dbReference type="EMBL" id="JAVDXW010000001">
    <property type="protein sequence ID" value="MDR7300621.1"/>
    <property type="molecule type" value="Genomic_DNA"/>
</dbReference>
<keyword evidence="1" id="KW-0732">Signal</keyword>
<dbReference type="AlphaFoldDB" id="A0AAE3Z957"/>
<organism evidence="2 3">
    <name type="scientific">Haloactinomyces albus</name>
    <dbReference type="NCBI Taxonomy" id="1352928"/>
    <lineage>
        <taxon>Bacteria</taxon>
        <taxon>Bacillati</taxon>
        <taxon>Actinomycetota</taxon>
        <taxon>Actinomycetes</taxon>
        <taxon>Actinopolysporales</taxon>
        <taxon>Actinopolysporaceae</taxon>
        <taxon>Haloactinomyces</taxon>
    </lineage>
</organism>